<proteinExistence type="inferred from homology"/>
<evidence type="ECO:0000256" key="1">
    <source>
        <dbReference type="ARBA" id="ARBA00004123"/>
    </source>
</evidence>
<dbReference type="SMART" id="SM00479">
    <property type="entry name" value="EXOIII"/>
    <property type="match status" value="1"/>
</dbReference>
<keyword evidence="6" id="KW-0269">Exonuclease</keyword>
<feature type="region of interest" description="Disordered" evidence="8">
    <location>
        <begin position="338"/>
        <end position="365"/>
    </location>
</feature>
<dbReference type="InterPro" id="IPR047021">
    <property type="entry name" value="REXO1/3/4-like"/>
</dbReference>
<keyword evidence="7" id="KW-0539">Nucleus</keyword>
<keyword evidence="5" id="KW-0378">Hydrolase</keyword>
<evidence type="ECO:0000259" key="9">
    <source>
        <dbReference type="SMART" id="SM00479"/>
    </source>
</evidence>
<sequence length="365" mass="41120">MRIYFSPNLVDSVQLQAVAISKMKPKEKKRTPSEAGKYNSVKKKNRIQSNLFKRAFLHSLATENLIMPPNDGEHFSANWKGLQEVRLQTASKRPRSGKWRQKSPNLQSACPTVCLSYSKCKHDVIVLCYCRVDIWFDDVDPDDIEATVGAEAAEIMRKRQGVCKNATANMLVKEKSFEGLTRVVAIDCEMVGVGPHGEDSILARVSLVNHFGKCIYDKYVKPSEHVTDYRTAVSGIRPTDIAEGEDVATVRKEVADILHGRIVVGHAIHNDFKVLLLDHPKKKIRDTQKYKPFMKTTKVPCHVKRDLVVIVGQKVQDAQAAMRLYTLVKKQWEADFKKSAAERRKKRKPKAPENGKTRPGAGLSS</sequence>
<evidence type="ECO:0000313" key="11">
    <source>
        <dbReference type="Proteomes" id="UP000264820"/>
    </source>
</evidence>
<dbReference type="PANTHER" id="PTHR12801">
    <property type="entry name" value="RNA EXONUCLEASE REXO1 / RECO3 FAMILY MEMBER-RELATED"/>
    <property type="match status" value="1"/>
</dbReference>
<evidence type="ECO:0000256" key="7">
    <source>
        <dbReference type="ARBA" id="ARBA00023242"/>
    </source>
</evidence>
<dbReference type="PANTHER" id="PTHR12801:SF158">
    <property type="entry name" value="RNA EXONUCLEASE 4"/>
    <property type="match status" value="1"/>
</dbReference>
<reference evidence="10" key="2">
    <citation type="submission" date="2025-09" db="UniProtKB">
        <authorList>
            <consortium name="Ensembl"/>
        </authorList>
    </citation>
    <scope>IDENTIFICATION</scope>
</reference>
<reference evidence="10" key="1">
    <citation type="submission" date="2025-08" db="UniProtKB">
        <authorList>
            <consortium name="Ensembl"/>
        </authorList>
    </citation>
    <scope>IDENTIFICATION</scope>
</reference>
<comment type="similarity">
    <text evidence="2">Belongs to the REXO4 family.</text>
</comment>
<dbReference type="STRING" id="109280.ENSHCOP00000026866"/>
<dbReference type="SUPFAM" id="SSF53098">
    <property type="entry name" value="Ribonuclease H-like"/>
    <property type="match status" value="1"/>
</dbReference>
<accession>A0A3Q3E7P8</accession>
<feature type="domain" description="Exonuclease" evidence="9">
    <location>
        <begin position="182"/>
        <end position="334"/>
    </location>
</feature>
<dbReference type="GO" id="GO:0003676">
    <property type="term" value="F:nucleic acid binding"/>
    <property type="evidence" value="ECO:0007669"/>
    <property type="project" value="InterPro"/>
</dbReference>
<dbReference type="FunFam" id="3.30.420.10:FF:000007">
    <property type="entry name" value="Interferon-stimulated exonuclease gene 20"/>
    <property type="match status" value="1"/>
</dbReference>
<name>A0A3Q3E7P8_HIPCM</name>
<evidence type="ECO:0000256" key="6">
    <source>
        <dbReference type="ARBA" id="ARBA00022839"/>
    </source>
</evidence>
<dbReference type="CDD" id="cd06144">
    <property type="entry name" value="REX4_like"/>
    <property type="match status" value="1"/>
</dbReference>
<protein>
    <recommendedName>
        <fullName evidence="3">RNA exonuclease 4</fullName>
    </recommendedName>
</protein>
<evidence type="ECO:0000256" key="4">
    <source>
        <dbReference type="ARBA" id="ARBA00022722"/>
    </source>
</evidence>
<dbReference type="GO" id="GO:0006364">
    <property type="term" value="P:rRNA processing"/>
    <property type="evidence" value="ECO:0007669"/>
    <property type="project" value="InterPro"/>
</dbReference>
<dbReference type="GO" id="GO:0006308">
    <property type="term" value="P:DNA catabolic process"/>
    <property type="evidence" value="ECO:0007669"/>
    <property type="project" value="TreeGrafter"/>
</dbReference>
<dbReference type="InterPro" id="IPR013520">
    <property type="entry name" value="Ribonucl_H"/>
</dbReference>
<dbReference type="AlphaFoldDB" id="A0A3Q3E7P8"/>
<evidence type="ECO:0000313" key="10">
    <source>
        <dbReference type="Ensembl" id="ENSHCOP00000026866.1"/>
    </source>
</evidence>
<evidence type="ECO:0000256" key="3">
    <source>
        <dbReference type="ARBA" id="ARBA00016937"/>
    </source>
</evidence>
<dbReference type="Gene3D" id="3.30.420.10">
    <property type="entry name" value="Ribonuclease H-like superfamily/Ribonuclease H"/>
    <property type="match status" value="1"/>
</dbReference>
<dbReference type="GeneTree" id="ENSGT00940000159607"/>
<dbReference type="Ensembl" id="ENSHCOT00000027806.1">
    <property type="protein sequence ID" value="ENSHCOP00000026866.1"/>
    <property type="gene ID" value="ENSHCOG00000018196.1"/>
</dbReference>
<dbReference type="Proteomes" id="UP000264820">
    <property type="component" value="Unplaced"/>
</dbReference>
<evidence type="ECO:0000256" key="5">
    <source>
        <dbReference type="ARBA" id="ARBA00022801"/>
    </source>
</evidence>
<keyword evidence="11" id="KW-1185">Reference proteome</keyword>
<evidence type="ECO:0000256" key="8">
    <source>
        <dbReference type="SAM" id="MobiDB-lite"/>
    </source>
</evidence>
<dbReference type="InterPro" id="IPR012337">
    <property type="entry name" value="RNaseH-like_sf"/>
</dbReference>
<evidence type="ECO:0000256" key="2">
    <source>
        <dbReference type="ARBA" id="ARBA00010489"/>
    </source>
</evidence>
<comment type="subcellular location">
    <subcellularLocation>
        <location evidence="1">Nucleus</location>
    </subcellularLocation>
</comment>
<organism evidence="10 11">
    <name type="scientific">Hippocampus comes</name>
    <name type="common">Tiger tail seahorse</name>
    <dbReference type="NCBI Taxonomy" id="109280"/>
    <lineage>
        <taxon>Eukaryota</taxon>
        <taxon>Metazoa</taxon>
        <taxon>Chordata</taxon>
        <taxon>Craniata</taxon>
        <taxon>Vertebrata</taxon>
        <taxon>Euteleostomi</taxon>
        <taxon>Actinopterygii</taxon>
        <taxon>Neopterygii</taxon>
        <taxon>Teleostei</taxon>
        <taxon>Neoteleostei</taxon>
        <taxon>Acanthomorphata</taxon>
        <taxon>Syngnathiaria</taxon>
        <taxon>Syngnathiformes</taxon>
        <taxon>Syngnathoidei</taxon>
        <taxon>Syngnathidae</taxon>
        <taxon>Hippocampus</taxon>
    </lineage>
</organism>
<dbReference type="GO" id="GO:0005730">
    <property type="term" value="C:nucleolus"/>
    <property type="evidence" value="ECO:0007669"/>
    <property type="project" value="UniProtKB-ARBA"/>
</dbReference>
<keyword evidence="4" id="KW-0540">Nuclease</keyword>
<dbReference type="InterPro" id="IPR037431">
    <property type="entry name" value="REX4_DEDDh_dom"/>
</dbReference>
<dbReference type="Pfam" id="PF00929">
    <property type="entry name" value="RNase_T"/>
    <property type="match status" value="1"/>
</dbReference>
<dbReference type="InterPro" id="IPR036397">
    <property type="entry name" value="RNaseH_sf"/>
</dbReference>
<dbReference type="GO" id="GO:0008408">
    <property type="term" value="F:3'-5' exonuclease activity"/>
    <property type="evidence" value="ECO:0007669"/>
    <property type="project" value="InterPro"/>
</dbReference>